<dbReference type="Proteomes" id="UP000317043">
    <property type="component" value="Unassembled WGS sequence"/>
</dbReference>
<keyword evidence="3" id="KW-0472">Membrane</keyword>
<evidence type="ECO:0000259" key="4">
    <source>
        <dbReference type="Pfam" id="PF03816"/>
    </source>
</evidence>
<proteinExistence type="inferred from homology"/>
<protein>
    <submittedName>
        <fullName evidence="5">LytR family transcriptional attenuator</fullName>
    </submittedName>
</protein>
<feature type="region of interest" description="Disordered" evidence="2">
    <location>
        <begin position="1"/>
        <end position="50"/>
    </location>
</feature>
<organism evidence="5 6">
    <name type="scientific">Stackebrandtia endophytica</name>
    <dbReference type="NCBI Taxonomy" id="1496996"/>
    <lineage>
        <taxon>Bacteria</taxon>
        <taxon>Bacillati</taxon>
        <taxon>Actinomycetota</taxon>
        <taxon>Actinomycetes</taxon>
        <taxon>Glycomycetales</taxon>
        <taxon>Glycomycetaceae</taxon>
        <taxon>Stackebrandtia</taxon>
    </lineage>
</organism>
<dbReference type="FunCoup" id="A0A543AX78">
    <property type="interactions" value="1"/>
</dbReference>
<evidence type="ECO:0000256" key="1">
    <source>
        <dbReference type="ARBA" id="ARBA00006068"/>
    </source>
</evidence>
<feature type="compositionally biased region" description="Gly residues" evidence="2">
    <location>
        <begin position="35"/>
        <end position="44"/>
    </location>
</feature>
<feature type="transmembrane region" description="Helical" evidence="3">
    <location>
        <begin position="59"/>
        <end position="81"/>
    </location>
</feature>
<dbReference type="InterPro" id="IPR050922">
    <property type="entry name" value="LytR/CpsA/Psr_CW_biosynth"/>
</dbReference>
<dbReference type="PANTHER" id="PTHR33392:SF6">
    <property type="entry name" value="POLYISOPRENYL-TEICHOIC ACID--PEPTIDOGLYCAN TEICHOIC ACID TRANSFERASE TAGU"/>
    <property type="match status" value="1"/>
</dbReference>
<dbReference type="AlphaFoldDB" id="A0A543AX78"/>
<dbReference type="InterPro" id="IPR004474">
    <property type="entry name" value="LytR_CpsA_psr"/>
</dbReference>
<keyword evidence="3" id="KW-1133">Transmembrane helix</keyword>
<dbReference type="NCBIfam" id="TIGR00350">
    <property type="entry name" value="lytR_cpsA_psr"/>
    <property type="match status" value="1"/>
</dbReference>
<name>A0A543AX78_9ACTN</name>
<keyword evidence="6" id="KW-1185">Reference proteome</keyword>
<feature type="domain" description="Cell envelope-related transcriptional attenuator" evidence="4">
    <location>
        <begin position="128"/>
        <end position="284"/>
    </location>
</feature>
<dbReference type="PANTHER" id="PTHR33392">
    <property type="entry name" value="POLYISOPRENYL-TEICHOIC ACID--PEPTIDOGLYCAN TEICHOIC ACID TRANSFERASE TAGU"/>
    <property type="match status" value="1"/>
</dbReference>
<evidence type="ECO:0000256" key="3">
    <source>
        <dbReference type="SAM" id="Phobius"/>
    </source>
</evidence>
<reference evidence="5 6" key="1">
    <citation type="submission" date="2019-06" db="EMBL/GenBank/DDBJ databases">
        <title>Sequencing the genomes of 1000 actinobacteria strains.</title>
        <authorList>
            <person name="Klenk H.-P."/>
        </authorList>
    </citation>
    <scope>NUCLEOTIDE SEQUENCE [LARGE SCALE GENOMIC DNA]</scope>
    <source>
        <strain evidence="5 6">DSM 45928</strain>
    </source>
</reference>
<dbReference type="OrthoDB" id="9782542at2"/>
<dbReference type="EMBL" id="VFOW01000001">
    <property type="protein sequence ID" value="TQL77169.1"/>
    <property type="molecule type" value="Genomic_DNA"/>
</dbReference>
<keyword evidence="3" id="KW-0812">Transmembrane</keyword>
<dbReference type="Pfam" id="PF03816">
    <property type="entry name" value="LytR_cpsA_psr"/>
    <property type="match status" value="1"/>
</dbReference>
<evidence type="ECO:0000313" key="6">
    <source>
        <dbReference type="Proteomes" id="UP000317043"/>
    </source>
</evidence>
<comment type="caution">
    <text evidence="5">The sequence shown here is derived from an EMBL/GenBank/DDBJ whole genome shotgun (WGS) entry which is preliminary data.</text>
</comment>
<sequence>MTDSNRSGSRRSYRATAGVPAGGGTAASGSRSGTTRGGKTYGRGTGRRVPAPGSRAHRFVIVALVLSVLATLGGIGGWGYLNSLNDGLDRLDAFSELNDRPDKVVEGSLNVLVLGSDSRNPDSTEGSRADTIMMMHIPADGAAAYIVSLPRDLWVEVPSNGADWPGGMSKLNSALSHGGLPLMVKTVENYTGVRIDHLIEIDFNGLKAVVDALGGVTMDIEPATGFDTLVSIHKPYREFAAGKQELDGEEALDYVRQRKQFAMGDFARMQHQQDLLMAMMDKATNAGIIGDPNTLTSFLESVINAVRVDEEFDLVSTALQFSNLRGNDLTFVTSPNLGSENINGEDVVVSDGDTAIGMYQAITNDKMSTWVKDNPDAIKGGE</sequence>
<evidence type="ECO:0000256" key="2">
    <source>
        <dbReference type="SAM" id="MobiDB-lite"/>
    </source>
</evidence>
<comment type="similarity">
    <text evidence="1">Belongs to the LytR/CpsA/Psr (LCP) family.</text>
</comment>
<dbReference type="Gene3D" id="3.40.630.190">
    <property type="entry name" value="LCP protein"/>
    <property type="match status" value="1"/>
</dbReference>
<dbReference type="InParanoid" id="A0A543AX78"/>
<evidence type="ECO:0000313" key="5">
    <source>
        <dbReference type="EMBL" id="TQL77169.1"/>
    </source>
</evidence>
<dbReference type="RefSeq" id="WP_142039647.1">
    <property type="nucleotide sequence ID" value="NZ_JBHTGS010000001.1"/>
</dbReference>
<gene>
    <name evidence="5" type="ORF">FB566_2719</name>
</gene>
<accession>A0A543AX78</accession>